<reference evidence="2 3" key="1">
    <citation type="submission" date="2019-03" db="EMBL/GenBank/DDBJ databases">
        <title>First draft genome of Liparis tanakae, snailfish: a comprehensive survey of snailfish specific genes.</title>
        <authorList>
            <person name="Kim W."/>
            <person name="Song I."/>
            <person name="Jeong J.-H."/>
            <person name="Kim D."/>
            <person name="Kim S."/>
            <person name="Ryu S."/>
            <person name="Song J.Y."/>
            <person name="Lee S.K."/>
        </authorList>
    </citation>
    <scope>NUCLEOTIDE SEQUENCE [LARGE SCALE GENOMIC DNA]</scope>
    <source>
        <tissue evidence="2">Muscle</tissue>
    </source>
</reference>
<protein>
    <submittedName>
        <fullName evidence="2">Uncharacterized protein</fullName>
    </submittedName>
</protein>
<dbReference type="EMBL" id="SRLO01000004">
    <property type="protein sequence ID" value="TNN88728.1"/>
    <property type="molecule type" value="Genomic_DNA"/>
</dbReference>
<evidence type="ECO:0000256" key="1">
    <source>
        <dbReference type="SAM" id="MobiDB-lite"/>
    </source>
</evidence>
<evidence type="ECO:0000313" key="3">
    <source>
        <dbReference type="Proteomes" id="UP000314294"/>
    </source>
</evidence>
<sequence length="120" mass="13219">MASTVRLRLCRPSAVLVAQLCEQGDQEDQEPTTQSAGQATSQATSKGPEEGHDLCPALSWPRAPEGGPLRDPVHELRHYALHSKATRLAEVEHLRGEFDLPIQGCRIQHNLPISNAFWFG</sequence>
<dbReference type="AlphaFoldDB" id="A0A4Z2JGF0"/>
<gene>
    <name evidence="2" type="ORF">EYF80_001060</name>
</gene>
<feature type="compositionally biased region" description="Polar residues" evidence="1">
    <location>
        <begin position="31"/>
        <end position="45"/>
    </location>
</feature>
<comment type="caution">
    <text evidence="2">The sequence shown here is derived from an EMBL/GenBank/DDBJ whole genome shotgun (WGS) entry which is preliminary data.</text>
</comment>
<accession>A0A4Z2JGF0</accession>
<proteinExistence type="predicted"/>
<keyword evidence="3" id="KW-1185">Reference proteome</keyword>
<dbReference type="Proteomes" id="UP000314294">
    <property type="component" value="Unassembled WGS sequence"/>
</dbReference>
<evidence type="ECO:0000313" key="2">
    <source>
        <dbReference type="EMBL" id="TNN88728.1"/>
    </source>
</evidence>
<name>A0A4Z2JGF0_9TELE</name>
<feature type="region of interest" description="Disordered" evidence="1">
    <location>
        <begin position="22"/>
        <end position="71"/>
    </location>
</feature>
<organism evidence="2 3">
    <name type="scientific">Liparis tanakae</name>
    <name type="common">Tanaka's snailfish</name>
    <dbReference type="NCBI Taxonomy" id="230148"/>
    <lineage>
        <taxon>Eukaryota</taxon>
        <taxon>Metazoa</taxon>
        <taxon>Chordata</taxon>
        <taxon>Craniata</taxon>
        <taxon>Vertebrata</taxon>
        <taxon>Euteleostomi</taxon>
        <taxon>Actinopterygii</taxon>
        <taxon>Neopterygii</taxon>
        <taxon>Teleostei</taxon>
        <taxon>Neoteleostei</taxon>
        <taxon>Acanthomorphata</taxon>
        <taxon>Eupercaria</taxon>
        <taxon>Perciformes</taxon>
        <taxon>Cottioidei</taxon>
        <taxon>Cottales</taxon>
        <taxon>Liparidae</taxon>
        <taxon>Liparis</taxon>
    </lineage>
</organism>